<dbReference type="SMART" id="SM00355">
    <property type="entry name" value="ZnF_C2H2"/>
    <property type="match status" value="2"/>
</dbReference>
<reference evidence="9 10" key="1">
    <citation type="submission" date="2015-12" db="EMBL/GenBank/DDBJ databases">
        <title>The genome of Folsomia candida.</title>
        <authorList>
            <person name="Faddeeva A."/>
            <person name="Derks M.F."/>
            <person name="Anvar Y."/>
            <person name="Smit S."/>
            <person name="Van Straalen N."/>
            <person name="Roelofs D."/>
        </authorList>
    </citation>
    <scope>NUCLEOTIDE SEQUENCE [LARGE SCALE GENOMIC DNA]</scope>
    <source>
        <strain evidence="9 10">VU population</strain>
        <tissue evidence="9">Whole body</tissue>
    </source>
</reference>
<keyword evidence="6" id="KW-0175">Coiled coil</keyword>
<evidence type="ECO:0000256" key="3">
    <source>
        <dbReference type="ARBA" id="ARBA00022771"/>
    </source>
</evidence>
<feature type="region of interest" description="Disordered" evidence="7">
    <location>
        <begin position="243"/>
        <end position="272"/>
    </location>
</feature>
<dbReference type="GO" id="GO:0000981">
    <property type="term" value="F:DNA-binding transcription factor activity, RNA polymerase II-specific"/>
    <property type="evidence" value="ECO:0007669"/>
    <property type="project" value="TreeGrafter"/>
</dbReference>
<dbReference type="EMBL" id="LNIX01000001">
    <property type="protein sequence ID" value="OXA63399.1"/>
    <property type="molecule type" value="Genomic_DNA"/>
</dbReference>
<dbReference type="Proteomes" id="UP000198287">
    <property type="component" value="Unassembled WGS sequence"/>
</dbReference>
<dbReference type="Pfam" id="PF00096">
    <property type="entry name" value="zf-C2H2"/>
    <property type="match status" value="2"/>
</dbReference>
<keyword evidence="10" id="KW-1185">Reference proteome</keyword>
<evidence type="ECO:0000313" key="9">
    <source>
        <dbReference type="EMBL" id="OXA63399.1"/>
    </source>
</evidence>
<evidence type="ECO:0000259" key="8">
    <source>
        <dbReference type="PROSITE" id="PS50157"/>
    </source>
</evidence>
<evidence type="ECO:0000256" key="5">
    <source>
        <dbReference type="PROSITE-ProRule" id="PRU00042"/>
    </source>
</evidence>
<keyword evidence="4" id="KW-0862">Zinc</keyword>
<sequence length="359" mass="40789">MRFANIDIFVGGVVQIHRVLLNVWRDSRGRVRELTIGVSDLYDKEQAAVNAIKTAFKRKKKKLSIGNNGCSYIDKFKGKLTCLAKEVIDVSLCADSLFSAGKIKFYNRDTIDSPCSLRPKSAKQYLEEGNGLEYINSIISNNIKGLIEVVEAVDEDHEDSAQDIVEQKKFKCRRCPRSYTLKSNLTRHENTHEGLKTFKCDKCQRGFVYKSSLTRHNQGRCIRKAVQKNRKLGIKSILASRKNSTTTIPDPKPISTSNIPTTSTAHLASPNDENQTVRLENQSLRVENQSLRVENQSLRDEIQNLRQENDQSKIHTRILKNERDALRIRLNASNRESVSKSSNFEAKPRSVLGDLVNRK</sequence>
<dbReference type="GO" id="GO:0043565">
    <property type="term" value="F:sequence-specific DNA binding"/>
    <property type="evidence" value="ECO:0007669"/>
    <property type="project" value="TreeGrafter"/>
</dbReference>
<evidence type="ECO:0000256" key="4">
    <source>
        <dbReference type="ARBA" id="ARBA00022833"/>
    </source>
</evidence>
<feature type="domain" description="C2H2-type" evidence="8">
    <location>
        <begin position="170"/>
        <end position="197"/>
    </location>
</feature>
<accession>A0A226F0U7</accession>
<organism evidence="9 10">
    <name type="scientific">Folsomia candida</name>
    <name type="common">Springtail</name>
    <dbReference type="NCBI Taxonomy" id="158441"/>
    <lineage>
        <taxon>Eukaryota</taxon>
        <taxon>Metazoa</taxon>
        <taxon>Ecdysozoa</taxon>
        <taxon>Arthropoda</taxon>
        <taxon>Hexapoda</taxon>
        <taxon>Collembola</taxon>
        <taxon>Entomobryomorpha</taxon>
        <taxon>Isotomoidea</taxon>
        <taxon>Isotomidae</taxon>
        <taxon>Proisotominae</taxon>
        <taxon>Folsomia</taxon>
    </lineage>
</organism>
<feature type="coiled-coil region" evidence="6">
    <location>
        <begin position="281"/>
        <end position="322"/>
    </location>
</feature>
<keyword evidence="1" id="KW-0479">Metal-binding</keyword>
<dbReference type="SUPFAM" id="SSF57667">
    <property type="entry name" value="beta-beta-alpha zinc fingers"/>
    <property type="match status" value="1"/>
</dbReference>
<feature type="compositionally biased region" description="Low complexity" evidence="7">
    <location>
        <begin position="253"/>
        <end position="264"/>
    </location>
</feature>
<dbReference type="GO" id="GO:0008270">
    <property type="term" value="F:zinc ion binding"/>
    <property type="evidence" value="ECO:0007669"/>
    <property type="project" value="UniProtKB-KW"/>
</dbReference>
<dbReference type="PROSITE" id="PS00028">
    <property type="entry name" value="ZINC_FINGER_C2H2_1"/>
    <property type="match status" value="1"/>
</dbReference>
<evidence type="ECO:0000313" key="10">
    <source>
        <dbReference type="Proteomes" id="UP000198287"/>
    </source>
</evidence>
<protein>
    <submittedName>
        <fullName evidence="9">PR domain zinc finger protein 16</fullName>
    </submittedName>
</protein>
<feature type="domain" description="C2H2-type" evidence="8">
    <location>
        <begin position="198"/>
        <end position="225"/>
    </location>
</feature>
<evidence type="ECO:0000256" key="6">
    <source>
        <dbReference type="SAM" id="Coils"/>
    </source>
</evidence>
<evidence type="ECO:0000256" key="7">
    <source>
        <dbReference type="SAM" id="MobiDB-lite"/>
    </source>
</evidence>
<name>A0A226F0U7_FOLCA</name>
<dbReference type="InterPro" id="IPR013087">
    <property type="entry name" value="Znf_C2H2_type"/>
</dbReference>
<gene>
    <name evidence="9" type="ORF">Fcan01_02057</name>
</gene>
<proteinExistence type="predicted"/>
<dbReference type="PANTHER" id="PTHR24408:SF58">
    <property type="entry name" value="TRANSCRIPTION FACTOR (TFIIIA), PUTATIVE (AFU_ORTHOLOGUE AFUA_1G05150)-RELATED"/>
    <property type="match status" value="1"/>
</dbReference>
<comment type="caution">
    <text evidence="9">The sequence shown here is derived from an EMBL/GenBank/DDBJ whole genome shotgun (WGS) entry which is preliminary data.</text>
</comment>
<dbReference type="InterPro" id="IPR036236">
    <property type="entry name" value="Znf_C2H2_sf"/>
</dbReference>
<dbReference type="PANTHER" id="PTHR24408">
    <property type="entry name" value="ZINC FINGER PROTEIN"/>
    <property type="match status" value="1"/>
</dbReference>
<evidence type="ECO:0000256" key="2">
    <source>
        <dbReference type="ARBA" id="ARBA00022737"/>
    </source>
</evidence>
<evidence type="ECO:0000256" key="1">
    <source>
        <dbReference type="ARBA" id="ARBA00022723"/>
    </source>
</evidence>
<dbReference type="PROSITE" id="PS50157">
    <property type="entry name" value="ZINC_FINGER_C2H2_2"/>
    <property type="match status" value="2"/>
</dbReference>
<dbReference type="OrthoDB" id="654211at2759"/>
<keyword evidence="2" id="KW-0677">Repeat</keyword>
<dbReference type="GO" id="GO:0005634">
    <property type="term" value="C:nucleus"/>
    <property type="evidence" value="ECO:0007669"/>
    <property type="project" value="TreeGrafter"/>
</dbReference>
<dbReference type="Gene3D" id="3.30.160.60">
    <property type="entry name" value="Classic Zinc Finger"/>
    <property type="match status" value="2"/>
</dbReference>
<keyword evidence="3 5" id="KW-0863">Zinc-finger</keyword>
<dbReference type="AlphaFoldDB" id="A0A226F0U7"/>